<dbReference type="InterPro" id="IPR002052">
    <property type="entry name" value="DNA_methylase_N6_adenine_CS"/>
</dbReference>
<dbReference type="RefSeq" id="WP_276343963.1">
    <property type="nucleotide sequence ID" value="NZ_JARJOW010000003.1"/>
</dbReference>
<evidence type="ECO:0000313" key="1">
    <source>
        <dbReference type="EMBL" id="MDF5690299.1"/>
    </source>
</evidence>
<keyword evidence="2" id="KW-1185">Reference proteome</keyword>
<evidence type="ECO:0008006" key="3">
    <source>
        <dbReference type="Google" id="ProtNLM"/>
    </source>
</evidence>
<accession>A0ABT6BK31</accession>
<gene>
    <name evidence="1" type="ORF">PQG43_05450</name>
</gene>
<comment type="caution">
    <text evidence="1">The sequence shown here is derived from an EMBL/GenBank/DDBJ whole genome shotgun (WGS) entry which is preliminary data.</text>
</comment>
<reference evidence="1 2" key="1">
    <citation type="submission" date="2023-03" db="EMBL/GenBank/DDBJ databases">
        <title>Genome sequencing of Aquirufa.</title>
        <authorList>
            <person name="Pitt A."/>
            <person name="Hahn M.W."/>
        </authorList>
    </citation>
    <scope>NUCLEOTIDE SEQUENCE [LARGE SCALE GENOMIC DNA]</scope>
    <source>
        <strain evidence="1 2">WAEICH-18A</strain>
    </source>
</reference>
<dbReference type="PROSITE" id="PS00092">
    <property type="entry name" value="N6_MTASE"/>
    <property type="match status" value="1"/>
</dbReference>
<dbReference type="EMBL" id="JARJOW010000003">
    <property type="protein sequence ID" value="MDF5690299.1"/>
    <property type="molecule type" value="Genomic_DNA"/>
</dbReference>
<organism evidence="1 2">
    <name type="scientific">Aquirufa aurantiipilula</name>
    <dbReference type="NCBI Taxonomy" id="2696561"/>
    <lineage>
        <taxon>Bacteria</taxon>
        <taxon>Pseudomonadati</taxon>
        <taxon>Bacteroidota</taxon>
        <taxon>Cytophagia</taxon>
        <taxon>Cytophagales</taxon>
        <taxon>Flectobacillaceae</taxon>
        <taxon>Aquirufa</taxon>
    </lineage>
</organism>
<evidence type="ECO:0000313" key="2">
    <source>
        <dbReference type="Proteomes" id="UP001321344"/>
    </source>
</evidence>
<dbReference type="Proteomes" id="UP001321344">
    <property type="component" value="Unassembled WGS sequence"/>
</dbReference>
<proteinExistence type="predicted"/>
<protein>
    <recommendedName>
        <fullName evidence="3">tRNA (Adenine-N(6)-)-methyltransferase</fullName>
    </recommendedName>
</protein>
<name>A0ABT6BK31_9BACT</name>
<sequence>MKRYLGQINHQVNDEYYTPPILVELILPYVKKESTVWCPFDTSESEFVIHLKQEGHRVIHSHIKDGFDFFELMAPECDYIISNPPFSRKNDVFKRLFMIGIPFAMVMNVQILNYHETGDLFKDYKFELLLPTKRISYDGSHTPFLSGYFCHKMLPVQLMYVPVEHTNIGRHFVPSRMLNTLERKRKNKLNIGKK</sequence>